<protein>
    <recommendedName>
        <fullName evidence="3">Protein kinase domain-containing protein</fullName>
    </recommendedName>
</protein>
<accession>A0A067NTA5</accession>
<evidence type="ECO:0000313" key="2">
    <source>
        <dbReference type="Proteomes" id="UP000027073"/>
    </source>
</evidence>
<dbReference type="HOGENOM" id="CLU_108122_0_0_1"/>
<dbReference type="VEuPathDB" id="FungiDB:PLEOSDRAFT_24995"/>
<sequence length="236" mass="25873">MSSLTLIWANEAAPVSGNNQVLQPWITHPATSNANLVCRIHTRIRSRLFVGSINGIPGPLAIKFARDGYEVETLQKEIQFYDKSLKTLQGVVVPKVFGGYRGRADGVDIAVLIMEYCQSVEEPDAREFNRKVMLAACKLHATGVMHRNLLASHHIISTVKGLRFVDFSDGIMHRCPGANPQVLSVGRGNQPVGCFELDVLEQTYGQYSDAGITPKEPFHIFGGLDGSKAVVGRRTV</sequence>
<evidence type="ECO:0000313" key="1">
    <source>
        <dbReference type="EMBL" id="KDQ31184.1"/>
    </source>
</evidence>
<dbReference type="Proteomes" id="UP000027073">
    <property type="component" value="Unassembled WGS sequence"/>
</dbReference>
<proteinExistence type="predicted"/>
<name>A0A067NTA5_PLEO1</name>
<dbReference type="SUPFAM" id="SSF56112">
    <property type="entry name" value="Protein kinase-like (PK-like)"/>
    <property type="match status" value="1"/>
</dbReference>
<reference evidence="2" key="1">
    <citation type="journal article" date="2014" name="Proc. Natl. Acad. Sci. U.S.A.">
        <title>Extensive sampling of basidiomycete genomes demonstrates inadequacy of the white-rot/brown-rot paradigm for wood decay fungi.</title>
        <authorList>
            <person name="Riley R."/>
            <person name="Salamov A.A."/>
            <person name="Brown D.W."/>
            <person name="Nagy L.G."/>
            <person name="Floudas D."/>
            <person name="Held B.W."/>
            <person name="Levasseur A."/>
            <person name="Lombard V."/>
            <person name="Morin E."/>
            <person name="Otillar R."/>
            <person name="Lindquist E.A."/>
            <person name="Sun H."/>
            <person name="LaButti K.M."/>
            <person name="Schmutz J."/>
            <person name="Jabbour D."/>
            <person name="Luo H."/>
            <person name="Baker S.E."/>
            <person name="Pisabarro A.G."/>
            <person name="Walton J.D."/>
            <person name="Blanchette R.A."/>
            <person name="Henrissat B."/>
            <person name="Martin F."/>
            <person name="Cullen D."/>
            <person name="Hibbett D.S."/>
            <person name="Grigoriev I.V."/>
        </authorList>
    </citation>
    <scope>NUCLEOTIDE SEQUENCE [LARGE SCALE GENOMIC DNA]</scope>
    <source>
        <strain evidence="2">PC15</strain>
    </source>
</reference>
<dbReference type="AlphaFoldDB" id="A0A067NTA5"/>
<dbReference type="InterPro" id="IPR011009">
    <property type="entry name" value="Kinase-like_dom_sf"/>
</dbReference>
<evidence type="ECO:0008006" key="3">
    <source>
        <dbReference type="Google" id="ProtNLM"/>
    </source>
</evidence>
<dbReference type="OrthoDB" id="2751906at2759"/>
<organism evidence="1 2">
    <name type="scientific">Pleurotus ostreatus (strain PC15)</name>
    <name type="common">Oyster mushroom</name>
    <dbReference type="NCBI Taxonomy" id="1137138"/>
    <lineage>
        <taxon>Eukaryota</taxon>
        <taxon>Fungi</taxon>
        <taxon>Dikarya</taxon>
        <taxon>Basidiomycota</taxon>
        <taxon>Agaricomycotina</taxon>
        <taxon>Agaricomycetes</taxon>
        <taxon>Agaricomycetidae</taxon>
        <taxon>Agaricales</taxon>
        <taxon>Pleurotineae</taxon>
        <taxon>Pleurotaceae</taxon>
        <taxon>Pleurotus</taxon>
    </lineage>
</organism>
<dbReference type="EMBL" id="KL198006">
    <property type="protein sequence ID" value="KDQ31184.1"/>
    <property type="molecule type" value="Genomic_DNA"/>
</dbReference>
<dbReference type="STRING" id="1137138.A0A067NTA5"/>
<gene>
    <name evidence="1" type="ORF">PLEOSDRAFT_24995</name>
</gene>
<dbReference type="InParanoid" id="A0A067NTA5"/>